<dbReference type="Pfam" id="PF00514">
    <property type="entry name" value="Arm"/>
    <property type="match status" value="1"/>
</dbReference>
<dbReference type="InterPro" id="IPR055251">
    <property type="entry name" value="SOS1_NGEF_PH"/>
</dbReference>
<dbReference type="RefSeq" id="XP_004361603.1">
    <property type="nucleotide sequence ID" value="XM_004361546.1"/>
</dbReference>
<keyword evidence="5" id="KW-1185">Reference proteome</keyword>
<dbReference type="CDD" id="cd00160">
    <property type="entry name" value="RhoGEF"/>
    <property type="match status" value="1"/>
</dbReference>
<dbReference type="FunFam" id="1.20.900.10:FF:000003">
    <property type="entry name" value="Rho guanine nucleotide exchange factor 10 like"/>
    <property type="match status" value="1"/>
</dbReference>
<feature type="repeat" description="ARM" evidence="1">
    <location>
        <begin position="220"/>
        <end position="262"/>
    </location>
</feature>
<feature type="repeat" description="ARM" evidence="1">
    <location>
        <begin position="434"/>
        <end position="476"/>
    </location>
</feature>
<dbReference type="InterPro" id="IPR001849">
    <property type="entry name" value="PH_domain"/>
</dbReference>
<feature type="region of interest" description="Disordered" evidence="2">
    <location>
        <begin position="614"/>
        <end position="649"/>
    </location>
</feature>
<dbReference type="InterPro" id="IPR051092">
    <property type="entry name" value="FYVE_RhoGEF_PH"/>
</dbReference>
<dbReference type="EMBL" id="GL883008">
    <property type="protein sequence ID" value="EGG23752.1"/>
    <property type="molecule type" value="Genomic_DNA"/>
</dbReference>
<evidence type="ECO:0000259" key="3">
    <source>
        <dbReference type="PROSITE" id="PS50010"/>
    </source>
</evidence>
<dbReference type="STRING" id="1054147.F4PN62"/>
<dbReference type="Pfam" id="PF00621">
    <property type="entry name" value="RhoGEF"/>
    <property type="match status" value="1"/>
</dbReference>
<feature type="compositionally biased region" description="Low complexity" evidence="2">
    <location>
        <begin position="863"/>
        <end position="873"/>
    </location>
</feature>
<feature type="compositionally biased region" description="Basic and acidic residues" evidence="2">
    <location>
        <begin position="826"/>
        <end position="862"/>
    </location>
</feature>
<dbReference type="PANTHER" id="PTHR12673">
    <property type="entry name" value="FACIOGENITAL DYSPLASIA PROTEIN"/>
    <property type="match status" value="1"/>
</dbReference>
<dbReference type="GO" id="GO:0031156">
    <property type="term" value="P:regulation of sorocarp development"/>
    <property type="evidence" value="ECO:0007669"/>
    <property type="project" value="EnsemblProtists"/>
</dbReference>
<dbReference type="InterPro" id="IPR016024">
    <property type="entry name" value="ARM-type_fold"/>
</dbReference>
<proteinExistence type="predicted"/>
<dbReference type="InterPro" id="IPR011993">
    <property type="entry name" value="PH-like_dom_sf"/>
</dbReference>
<dbReference type="SUPFAM" id="SSF48371">
    <property type="entry name" value="ARM repeat"/>
    <property type="match status" value="2"/>
</dbReference>
<dbReference type="Gene3D" id="2.30.29.30">
    <property type="entry name" value="Pleckstrin-homology domain (PH domain)/Phosphotyrosine-binding domain (PTB)"/>
    <property type="match status" value="1"/>
</dbReference>
<sequence>MSIVFDASLDAQVGQFLGDVDDLVDAQYKNAGKAEKLISLVSSKERPVKENSIAFLAFANQLPQNKDAAREAGLIPVFLGLLSEPTLAESVSMVKHASMGLMFLANHSDVNKQAIEQAGGLEKIFDVLRYLLAYLKATDVKKEDVINTVSHTLNLVIIMASLAPIREKMGAVPYFIVLQNYLTYQNESVDVQNQIVEKALSAVNNVCLHKENKDNARVAGCIEAVMQLFKSSKVQIVDSAIRMIYNMTIIDANREAIRRCNGLESLVSILNQQDAIRLIALKAISNMAVDRQTIEYVMQNKDTVLQPILDLFPLDKNEQIFDQVLVVLQNLVSEDSLIEEVSRTGILSKIIPSIKGMPLQNTTQQSILLKSSCIISGLVTIEDVQQSAINEGIIEILIDLIKYQSVDIRKEAARSLANATPYYDDVRGEVGKLGGVPLCLDLLLSSDKEVVKQAARALVNLARNTQNEEMIYEAKGLEHSIRLISQGEKDLKMLGTKLLVNLSLNEKARISFCQKGGLTIVLGLLTSPDQELQLQGTKIATNLAISGRNRKLINESMPDFVPAVQRLVQSSSAEIKTQAEVAISNLSFPYEKSYEGLDFGLEEVPEFQVSQSFYEHEEDDDEDEEDKEAAQQQRIQEEEEMRVAAENEIQERKRIMEEEVKRIEQRRKQEEERRAKEEEERKVEETRKQEEERLKQLQEDMERVRLEEEEKKRVLEEERKRQEEEDRLVAAAQHLAEQEKAAATKEAHDRQLRLAKEDEERKKKEDEEKKRREEEDKKKKDEEERKKREQEEAAKKAREEEERRIQQEEEDKLKLMQQEILAREEDVKRKKEEEEHRRKKEEEQRRLAEEQRRAQEAQDKASQEAAKAAQEASRAQKRTHIVQEIVQVEVNYVRNLGLIVKKFLNPLTSAAASKRPILTADKIKAIFSIVEIIHNFNSMLADGLQSRVKRWLADNKKDHLLIGDIFFKTTDFMTVYSTYINNYNNAIKTYKESRANNVPFVQFIRKVEADPELRDQELENLLITPVQQLPRYVMLLSDLIKTTNEDHPDYKSLVVALDKIKGVTSYVNERKRDAEDAMTMISIHQNLHGKLPNNFLAPHRKFVKEGTIQFGSSSGSFKDKDPVVFLFTDMLMMTIKHPNKPNEYKYRYSVMLTSSTTVEDFPRINNGFLVKGAQWWMFSCTSAQEKQQWVESINKCITLLPKSSPSSSTTSVPSK</sequence>
<feature type="compositionally biased region" description="Acidic residues" evidence="2">
    <location>
        <begin position="616"/>
        <end position="627"/>
    </location>
</feature>
<dbReference type="InterPro" id="IPR000219">
    <property type="entry name" value="DH_dom"/>
</dbReference>
<organism evidence="4 5">
    <name type="scientific">Cavenderia fasciculata</name>
    <name type="common">Slime mold</name>
    <name type="synonym">Dictyostelium fasciculatum</name>
    <dbReference type="NCBI Taxonomy" id="261658"/>
    <lineage>
        <taxon>Eukaryota</taxon>
        <taxon>Amoebozoa</taxon>
        <taxon>Evosea</taxon>
        <taxon>Eumycetozoa</taxon>
        <taxon>Dictyostelia</taxon>
        <taxon>Acytosteliales</taxon>
        <taxon>Cavenderiaceae</taxon>
        <taxon>Cavenderia</taxon>
    </lineage>
</organism>
<dbReference type="InterPro" id="IPR011989">
    <property type="entry name" value="ARM-like"/>
</dbReference>
<dbReference type="PROSITE" id="PS50176">
    <property type="entry name" value="ARM_REPEAT"/>
    <property type="match status" value="2"/>
</dbReference>
<feature type="compositionally biased region" description="Basic and acidic residues" evidence="2">
    <location>
        <begin position="736"/>
        <end position="810"/>
    </location>
</feature>
<accession>F4PN62</accession>
<gene>
    <name evidence="4" type="primary">gxcC</name>
    <name evidence="4" type="ORF">DFA_05887</name>
</gene>
<feature type="region of interest" description="Disordered" evidence="2">
    <location>
        <begin position="826"/>
        <end position="876"/>
    </location>
</feature>
<reference evidence="5" key="1">
    <citation type="journal article" date="2011" name="Genome Res.">
        <title>Phylogeny-wide analysis of social amoeba genomes highlights ancient origins for complex intercellular communication.</title>
        <authorList>
            <person name="Heidel A.J."/>
            <person name="Lawal H.M."/>
            <person name="Felder M."/>
            <person name="Schilde C."/>
            <person name="Helps N.R."/>
            <person name="Tunggal B."/>
            <person name="Rivero F."/>
            <person name="John U."/>
            <person name="Schleicher M."/>
            <person name="Eichinger L."/>
            <person name="Platzer M."/>
            <person name="Noegel A.A."/>
            <person name="Schaap P."/>
            <person name="Gloeckner G."/>
        </authorList>
    </citation>
    <scope>NUCLEOTIDE SEQUENCE [LARGE SCALE GENOMIC DNA]</scope>
    <source>
        <strain evidence="5">SH3</strain>
    </source>
</reference>
<feature type="compositionally biased region" description="Basic and acidic residues" evidence="2">
    <location>
        <begin position="665"/>
        <end position="728"/>
    </location>
</feature>
<dbReference type="InterPro" id="IPR000225">
    <property type="entry name" value="Armadillo"/>
</dbReference>
<dbReference type="GO" id="GO:0005085">
    <property type="term" value="F:guanyl-nucleotide exchange factor activity"/>
    <property type="evidence" value="ECO:0007669"/>
    <property type="project" value="InterPro"/>
</dbReference>
<dbReference type="KEGG" id="dfa:DFA_05887"/>
<dbReference type="SMART" id="SM00185">
    <property type="entry name" value="ARM"/>
    <property type="match status" value="10"/>
</dbReference>
<dbReference type="OrthoDB" id="660555at2759"/>
<dbReference type="SUPFAM" id="SSF48065">
    <property type="entry name" value="DBL homology domain (DH-domain)"/>
    <property type="match status" value="1"/>
</dbReference>
<dbReference type="SMART" id="SM00325">
    <property type="entry name" value="RhoGEF"/>
    <property type="match status" value="1"/>
</dbReference>
<dbReference type="SMART" id="SM00233">
    <property type="entry name" value="PH"/>
    <property type="match status" value="1"/>
</dbReference>
<dbReference type="GO" id="GO:0005829">
    <property type="term" value="C:cytosol"/>
    <property type="evidence" value="ECO:0007669"/>
    <property type="project" value="EnsemblProtists"/>
</dbReference>
<dbReference type="SUPFAM" id="SSF50729">
    <property type="entry name" value="PH domain-like"/>
    <property type="match status" value="1"/>
</dbReference>
<dbReference type="Proteomes" id="UP000007797">
    <property type="component" value="Unassembled WGS sequence"/>
</dbReference>
<feature type="domain" description="DH" evidence="3">
    <location>
        <begin position="877"/>
        <end position="1070"/>
    </location>
</feature>
<dbReference type="PROSITE" id="PS50010">
    <property type="entry name" value="DH_2"/>
    <property type="match status" value="1"/>
</dbReference>
<protein>
    <submittedName>
        <fullName evidence="4">Pleckstrin domain-containing protein</fullName>
    </submittedName>
</protein>
<dbReference type="GeneID" id="14874971"/>
<name>F4PN62_CACFS</name>
<dbReference type="OMA" id="HIVQEIM"/>
<dbReference type="AlphaFoldDB" id="F4PN62"/>
<dbReference type="Gene3D" id="1.25.10.10">
    <property type="entry name" value="Leucine-rich Repeat Variant"/>
    <property type="match status" value="2"/>
</dbReference>
<dbReference type="Pfam" id="PF22697">
    <property type="entry name" value="SOS1_NGEF_PH"/>
    <property type="match status" value="1"/>
</dbReference>
<dbReference type="PANTHER" id="PTHR12673:SF114">
    <property type="entry name" value="DH DOMAIN-CONTAINING PROTEIN"/>
    <property type="match status" value="1"/>
</dbReference>
<evidence type="ECO:0000256" key="2">
    <source>
        <dbReference type="SAM" id="MobiDB-lite"/>
    </source>
</evidence>
<feature type="region of interest" description="Disordered" evidence="2">
    <location>
        <begin position="665"/>
        <end position="810"/>
    </location>
</feature>
<evidence type="ECO:0000256" key="1">
    <source>
        <dbReference type="PROSITE-ProRule" id="PRU00259"/>
    </source>
</evidence>
<evidence type="ECO:0000313" key="4">
    <source>
        <dbReference type="EMBL" id="EGG23752.1"/>
    </source>
</evidence>
<dbReference type="InterPro" id="IPR035899">
    <property type="entry name" value="DBL_dom_sf"/>
</dbReference>
<dbReference type="Gene3D" id="1.20.900.10">
    <property type="entry name" value="Dbl homology (DH) domain"/>
    <property type="match status" value="1"/>
</dbReference>
<evidence type="ECO:0000313" key="5">
    <source>
        <dbReference type="Proteomes" id="UP000007797"/>
    </source>
</evidence>